<keyword evidence="6 8" id="KW-1133">Transmembrane helix</keyword>
<protein>
    <submittedName>
        <fullName evidence="9">Iron ABC transporter permease</fullName>
    </submittedName>
</protein>
<sequence>MKADMTTKGEGVPVAFTGRRGTGRQSVPATACFAVTRKIWLLIAAIAGLLVLSGLAISCGAYAVRLPDILAVLDAHLIRGEDASAINPLFNTIVWKIRLPRVLLCITVGTALASAGAIFQGCFRNPLVEPYILGVSSGAAFGAAVGIVFPWLPVSVQVLAFTGGAVAVICTCGMARVRGRIPTITLVLAGIVVGSVFSALVGIMKYVAQDAALREIVFWLMGGFYYVTWDDVRLITPIIAGCFFLSWALGWKLNVLSMGDEEARSLGVNPEKIKLLLLTLATLMTALAVSVVGIIAWVGLMIPHAARMTAGPDHRFVLPLASLLGGGYLIVCDTLARTLTSAEIPVGIITSIAGAPYLFFLIRAKGKTAFGA</sequence>
<dbReference type="PANTHER" id="PTHR30472">
    <property type="entry name" value="FERRIC ENTEROBACTIN TRANSPORT SYSTEM PERMEASE PROTEIN"/>
    <property type="match status" value="1"/>
</dbReference>
<feature type="transmembrane region" description="Helical" evidence="8">
    <location>
        <begin position="184"/>
        <end position="205"/>
    </location>
</feature>
<dbReference type="GO" id="GO:0022857">
    <property type="term" value="F:transmembrane transporter activity"/>
    <property type="evidence" value="ECO:0007669"/>
    <property type="project" value="InterPro"/>
</dbReference>
<dbReference type="GO" id="GO:0005886">
    <property type="term" value="C:plasma membrane"/>
    <property type="evidence" value="ECO:0007669"/>
    <property type="project" value="UniProtKB-SubCell"/>
</dbReference>
<feature type="transmembrane region" description="Helical" evidence="8">
    <location>
        <begin position="316"/>
        <end position="336"/>
    </location>
</feature>
<dbReference type="PANTHER" id="PTHR30472:SF70">
    <property type="entry name" value="MOLYBDATE IMPORT SYSTEM PERMEASE PROTEIN MOLB"/>
    <property type="match status" value="1"/>
</dbReference>
<reference evidence="9 10" key="1">
    <citation type="submission" date="2019-11" db="EMBL/GenBank/DDBJ databases">
        <title>Comparative genomics of hydrocarbon-degrading Desulfosarcina strains.</title>
        <authorList>
            <person name="Watanabe M."/>
            <person name="Kojima H."/>
            <person name="Fukui M."/>
        </authorList>
    </citation>
    <scope>NUCLEOTIDE SEQUENCE [LARGE SCALE GENOMIC DNA]</scope>
    <source>
        <strain evidence="9 10">28bB2T</strain>
    </source>
</reference>
<feature type="transmembrane region" description="Helical" evidence="8">
    <location>
        <begin position="234"/>
        <end position="253"/>
    </location>
</feature>
<dbReference type="Proteomes" id="UP000425960">
    <property type="component" value="Chromosome"/>
</dbReference>
<evidence type="ECO:0000256" key="2">
    <source>
        <dbReference type="ARBA" id="ARBA00007935"/>
    </source>
</evidence>
<keyword evidence="5 8" id="KW-0812">Transmembrane</keyword>
<dbReference type="CDD" id="cd06550">
    <property type="entry name" value="TM_ABC_iron-siderophores_like"/>
    <property type="match status" value="1"/>
</dbReference>
<proteinExistence type="inferred from homology"/>
<organism evidence="9 10">
    <name type="scientific">Desulfosarcina ovata subsp. sediminis</name>
    <dbReference type="NCBI Taxonomy" id="885957"/>
    <lineage>
        <taxon>Bacteria</taxon>
        <taxon>Pseudomonadati</taxon>
        <taxon>Thermodesulfobacteriota</taxon>
        <taxon>Desulfobacteria</taxon>
        <taxon>Desulfobacterales</taxon>
        <taxon>Desulfosarcinaceae</taxon>
        <taxon>Desulfosarcina</taxon>
    </lineage>
</organism>
<keyword evidence="3" id="KW-0813">Transport</keyword>
<name>A0A5K7ZMB3_9BACT</name>
<evidence type="ECO:0000256" key="7">
    <source>
        <dbReference type="ARBA" id="ARBA00023136"/>
    </source>
</evidence>
<gene>
    <name evidence="9" type="ORF">DSCO28_29020</name>
</gene>
<feature type="transmembrane region" description="Helical" evidence="8">
    <location>
        <begin position="99"/>
        <end position="119"/>
    </location>
</feature>
<dbReference type="InterPro" id="IPR037294">
    <property type="entry name" value="ABC_BtuC-like"/>
</dbReference>
<keyword evidence="4" id="KW-1003">Cell membrane</keyword>
<dbReference type="Gene3D" id="1.10.3470.10">
    <property type="entry name" value="ABC transporter involved in vitamin B12 uptake, BtuC"/>
    <property type="match status" value="1"/>
</dbReference>
<dbReference type="InterPro" id="IPR000522">
    <property type="entry name" value="ABC_transptr_permease_BtuC"/>
</dbReference>
<dbReference type="AlphaFoldDB" id="A0A5K7ZMB3"/>
<dbReference type="Pfam" id="PF01032">
    <property type="entry name" value="FecCD"/>
    <property type="match status" value="1"/>
</dbReference>
<feature type="transmembrane region" description="Helical" evidence="8">
    <location>
        <begin position="342"/>
        <end position="362"/>
    </location>
</feature>
<evidence type="ECO:0000313" key="10">
    <source>
        <dbReference type="Proteomes" id="UP000425960"/>
    </source>
</evidence>
<evidence type="ECO:0000256" key="5">
    <source>
        <dbReference type="ARBA" id="ARBA00022692"/>
    </source>
</evidence>
<feature type="transmembrane region" description="Helical" evidence="8">
    <location>
        <begin position="158"/>
        <end position="177"/>
    </location>
</feature>
<feature type="transmembrane region" description="Helical" evidence="8">
    <location>
        <begin position="273"/>
        <end position="304"/>
    </location>
</feature>
<evidence type="ECO:0000313" key="9">
    <source>
        <dbReference type="EMBL" id="BBO82336.1"/>
    </source>
</evidence>
<dbReference type="GO" id="GO:0033214">
    <property type="term" value="P:siderophore-iron import into cell"/>
    <property type="evidence" value="ECO:0007669"/>
    <property type="project" value="TreeGrafter"/>
</dbReference>
<keyword evidence="7 8" id="KW-0472">Membrane</keyword>
<evidence type="ECO:0000256" key="4">
    <source>
        <dbReference type="ARBA" id="ARBA00022475"/>
    </source>
</evidence>
<dbReference type="EMBL" id="AP021876">
    <property type="protein sequence ID" value="BBO82336.1"/>
    <property type="molecule type" value="Genomic_DNA"/>
</dbReference>
<dbReference type="KEGG" id="dov:DSCO28_29020"/>
<comment type="subcellular location">
    <subcellularLocation>
        <location evidence="1">Cell membrane</location>
        <topology evidence="1">Multi-pass membrane protein</topology>
    </subcellularLocation>
</comment>
<accession>A0A5K7ZMB3</accession>
<evidence type="ECO:0000256" key="8">
    <source>
        <dbReference type="SAM" id="Phobius"/>
    </source>
</evidence>
<evidence type="ECO:0000256" key="1">
    <source>
        <dbReference type="ARBA" id="ARBA00004651"/>
    </source>
</evidence>
<dbReference type="FunFam" id="1.10.3470.10:FF:000001">
    <property type="entry name" value="Vitamin B12 ABC transporter permease BtuC"/>
    <property type="match status" value="1"/>
</dbReference>
<feature type="transmembrane region" description="Helical" evidence="8">
    <location>
        <begin position="131"/>
        <end position="152"/>
    </location>
</feature>
<comment type="similarity">
    <text evidence="2">Belongs to the binding-protein-dependent transport system permease family. FecCD subfamily.</text>
</comment>
<feature type="transmembrane region" description="Helical" evidence="8">
    <location>
        <begin position="39"/>
        <end position="64"/>
    </location>
</feature>
<evidence type="ECO:0000256" key="3">
    <source>
        <dbReference type="ARBA" id="ARBA00022448"/>
    </source>
</evidence>
<evidence type="ECO:0000256" key="6">
    <source>
        <dbReference type="ARBA" id="ARBA00022989"/>
    </source>
</evidence>
<dbReference type="SUPFAM" id="SSF81345">
    <property type="entry name" value="ABC transporter involved in vitamin B12 uptake, BtuC"/>
    <property type="match status" value="1"/>
</dbReference>